<dbReference type="PANTHER" id="PTHR45743:SF54">
    <property type="entry name" value="POTASSIUM CHANNEL KAT2"/>
    <property type="match status" value="1"/>
</dbReference>
<evidence type="ECO:0000256" key="2">
    <source>
        <dbReference type="ARBA" id="ARBA00022826"/>
    </source>
</evidence>
<dbReference type="GO" id="GO:0034702">
    <property type="term" value="C:monoatomic ion channel complex"/>
    <property type="evidence" value="ECO:0007669"/>
    <property type="project" value="UniProtKB-KW"/>
</dbReference>
<dbReference type="PROSITE" id="PS50042">
    <property type="entry name" value="CNMP_BINDING_3"/>
    <property type="match status" value="1"/>
</dbReference>
<comment type="similarity">
    <text evidence="6">Belongs to the potassium channel family. Plant (TC 1.A.1.4) subfamily.</text>
</comment>
<feature type="domain" description="Cyclic nucleotide-binding" evidence="7">
    <location>
        <begin position="1"/>
        <end position="70"/>
    </location>
</feature>
<reference evidence="8" key="5">
    <citation type="journal article" date="2021" name="G3 (Bethesda)">
        <title>Aegilops tauschii genome assembly Aet v5.0 features greater sequence contiguity and improved annotation.</title>
        <authorList>
            <person name="Wang L."/>
            <person name="Zhu T."/>
            <person name="Rodriguez J.C."/>
            <person name="Deal K.R."/>
            <person name="Dubcovsky J."/>
            <person name="McGuire P.E."/>
            <person name="Lux T."/>
            <person name="Spannagl M."/>
            <person name="Mayer K.F.X."/>
            <person name="Baldrich P."/>
            <person name="Meyers B.C."/>
            <person name="Huo N."/>
            <person name="Gu Y.Q."/>
            <person name="Zhou H."/>
            <person name="Devos K.M."/>
            <person name="Bennetzen J.L."/>
            <person name="Unver T."/>
            <person name="Budak H."/>
            <person name="Gulick P.J."/>
            <person name="Galiba G."/>
            <person name="Kalapos B."/>
            <person name="Nelson D.R."/>
            <person name="Li P."/>
            <person name="You F.M."/>
            <person name="Luo M.C."/>
            <person name="Dvorak J."/>
        </authorList>
    </citation>
    <scope>NUCLEOTIDE SEQUENCE [LARGE SCALE GENOMIC DNA]</scope>
    <source>
        <strain evidence="8">cv. AL8/78</strain>
    </source>
</reference>
<keyword evidence="2 6" id="KW-0631">Potassium channel</keyword>
<dbReference type="PANTHER" id="PTHR45743">
    <property type="entry name" value="POTASSIUM CHANNEL AKT1"/>
    <property type="match status" value="1"/>
</dbReference>
<dbReference type="InterPro" id="IPR014710">
    <property type="entry name" value="RmlC-like_jellyroll"/>
</dbReference>
<dbReference type="GO" id="GO:0005249">
    <property type="term" value="F:voltage-gated potassium channel activity"/>
    <property type="evidence" value="ECO:0007669"/>
    <property type="project" value="UniProtKB-UniRule"/>
</dbReference>
<reference evidence="9" key="1">
    <citation type="journal article" date="2014" name="Science">
        <title>Ancient hybridizations among the ancestral genomes of bread wheat.</title>
        <authorList>
            <consortium name="International Wheat Genome Sequencing Consortium,"/>
            <person name="Marcussen T."/>
            <person name="Sandve S.R."/>
            <person name="Heier L."/>
            <person name="Spannagl M."/>
            <person name="Pfeifer M."/>
            <person name="Jakobsen K.S."/>
            <person name="Wulff B.B."/>
            <person name="Steuernagel B."/>
            <person name="Mayer K.F."/>
            <person name="Olsen O.A."/>
        </authorList>
    </citation>
    <scope>NUCLEOTIDE SEQUENCE [LARGE SCALE GENOMIC DNA]</scope>
    <source>
        <strain evidence="9">cv. AL8/78</strain>
    </source>
</reference>
<organism evidence="8 9">
    <name type="scientific">Aegilops tauschii subsp. strangulata</name>
    <name type="common">Goatgrass</name>
    <dbReference type="NCBI Taxonomy" id="200361"/>
    <lineage>
        <taxon>Eukaryota</taxon>
        <taxon>Viridiplantae</taxon>
        <taxon>Streptophyta</taxon>
        <taxon>Embryophyta</taxon>
        <taxon>Tracheophyta</taxon>
        <taxon>Spermatophyta</taxon>
        <taxon>Magnoliopsida</taxon>
        <taxon>Liliopsida</taxon>
        <taxon>Poales</taxon>
        <taxon>Poaceae</taxon>
        <taxon>BOP clade</taxon>
        <taxon>Pooideae</taxon>
        <taxon>Triticodae</taxon>
        <taxon>Triticeae</taxon>
        <taxon>Triticinae</taxon>
        <taxon>Aegilops</taxon>
    </lineage>
</organism>
<dbReference type="InterPro" id="IPR000595">
    <property type="entry name" value="cNMP-bd_dom"/>
</dbReference>
<dbReference type="SUPFAM" id="SSF51206">
    <property type="entry name" value="cAMP-binding domain-like"/>
    <property type="match status" value="1"/>
</dbReference>
<evidence type="ECO:0000313" key="8">
    <source>
        <dbReference type="EnsemblPlants" id="AET3Gv20319200.26"/>
    </source>
</evidence>
<name>A0A453EEX5_AEGTS</name>
<evidence type="ECO:0000256" key="4">
    <source>
        <dbReference type="ARBA" id="ARBA00022958"/>
    </source>
</evidence>
<evidence type="ECO:0000256" key="3">
    <source>
        <dbReference type="ARBA" id="ARBA00022882"/>
    </source>
</evidence>
<reference evidence="9" key="2">
    <citation type="journal article" date="2017" name="Nat. Plants">
        <title>The Aegilops tauschii genome reveals multiple impacts of transposons.</title>
        <authorList>
            <person name="Zhao G."/>
            <person name="Zou C."/>
            <person name="Li K."/>
            <person name="Wang K."/>
            <person name="Li T."/>
            <person name="Gao L."/>
            <person name="Zhang X."/>
            <person name="Wang H."/>
            <person name="Yang Z."/>
            <person name="Liu X."/>
            <person name="Jiang W."/>
            <person name="Mao L."/>
            <person name="Kong X."/>
            <person name="Jiao Y."/>
            <person name="Jia J."/>
        </authorList>
    </citation>
    <scope>NUCLEOTIDE SEQUENCE [LARGE SCALE GENOMIC DNA]</scope>
    <source>
        <strain evidence="9">cv. AL8/78</strain>
    </source>
</reference>
<comment type="subcellular location">
    <subcellularLocation>
        <location evidence="6">Membrane</location>
        <topology evidence="6">Multi-pass membrane protein</topology>
    </subcellularLocation>
</comment>
<dbReference type="Gene3D" id="2.60.120.10">
    <property type="entry name" value="Jelly Rolls"/>
    <property type="match status" value="1"/>
</dbReference>
<protein>
    <recommendedName>
        <fullName evidence="6">Potassium channel</fullName>
    </recommendedName>
</protein>
<dbReference type="AlphaFoldDB" id="A0A453EEX5"/>
<dbReference type="InterPro" id="IPR045319">
    <property type="entry name" value="KAT/AKT"/>
</dbReference>
<keyword evidence="4 6" id="KW-0630">Potassium</keyword>
<reference evidence="8" key="3">
    <citation type="journal article" date="2017" name="Nature">
        <title>Genome sequence of the progenitor of the wheat D genome Aegilops tauschii.</title>
        <authorList>
            <person name="Luo M.C."/>
            <person name="Gu Y.Q."/>
            <person name="Puiu D."/>
            <person name="Wang H."/>
            <person name="Twardziok S.O."/>
            <person name="Deal K.R."/>
            <person name="Huo N."/>
            <person name="Zhu T."/>
            <person name="Wang L."/>
            <person name="Wang Y."/>
            <person name="McGuire P.E."/>
            <person name="Liu S."/>
            <person name="Long H."/>
            <person name="Ramasamy R.K."/>
            <person name="Rodriguez J.C."/>
            <person name="Van S.L."/>
            <person name="Yuan L."/>
            <person name="Wang Z."/>
            <person name="Xia Z."/>
            <person name="Xiao L."/>
            <person name="Anderson O.D."/>
            <person name="Ouyang S."/>
            <person name="Liang Y."/>
            <person name="Zimin A.V."/>
            <person name="Pertea G."/>
            <person name="Qi P."/>
            <person name="Bennetzen J.L."/>
            <person name="Dai X."/>
            <person name="Dawson M.W."/>
            <person name="Muller H.G."/>
            <person name="Kugler K."/>
            <person name="Rivarola-Duarte L."/>
            <person name="Spannagl M."/>
            <person name="Mayer K.F.X."/>
            <person name="Lu F.H."/>
            <person name="Bevan M.W."/>
            <person name="Leroy P."/>
            <person name="Li P."/>
            <person name="You F.M."/>
            <person name="Sun Q."/>
            <person name="Liu Z."/>
            <person name="Lyons E."/>
            <person name="Wicker T."/>
            <person name="Salzberg S.L."/>
            <person name="Devos K.M."/>
            <person name="Dvorak J."/>
        </authorList>
    </citation>
    <scope>NUCLEOTIDE SEQUENCE [LARGE SCALE GENOMIC DNA]</scope>
    <source>
        <strain evidence="8">cv. AL8/78</strain>
    </source>
</reference>
<evidence type="ECO:0000259" key="7">
    <source>
        <dbReference type="PROSITE" id="PS50042"/>
    </source>
</evidence>
<dbReference type="InterPro" id="IPR018490">
    <property type="entry name" value="cNMP-bd_dom_sf"/>
</dbReference>
<accession>A0A453EEX5</accession>
<keyword evidence="6" id="KW-0406">Ion transport</keyword>
<dbReference type="Proteomes" id="UP000015105">
    <property type="component" value="Chromosome 3D"/>
</dbReference>
<comment type="subunit">
    <text evidence="6">The potassium channel is composed of a homo- or heterotetrameric complex of pore-forming subunits.</text>
</comment>
<reference evidence="8" key="4">
    <citation type="submission" date="2019-03" db="UniProtKB">
        <authorList>
            <consortium name="EnsemblPlants"/>
        </authorList>
    </citation>
    <scope>IDENTIFICATION</scope>
</reference>
<keyword evidence="3 6" id="KW-0851">Voltage-gated channel</keyword>
<keyword evidence="1 6" id="KW-0633">Potassium transport</keyword>
<dbReference type="CDD" id="cd00038">
    <property type="entry name" value="CAP_ED"/>
    <property type="match status" value="1"/>
</dbReference>
<evidence type="ECO:0000256" key="1">
    <source>
        <dbReference type="ARBA" id="ARBA00022538"/>
    </source>
</evidence>
<dbReference type="Pfam" id="PF00027">
    <property type="entry name" value="cNMP_binding"/>
    <property type="match status" value="1"/>
</dbReference>
<comment type="function">
    <text evidence="6">Potassium channel.</text>
</comment>
<comment type="domain">
    <text evidence="6">The segment S4 is probably the voltage-sensor and is characterized by a series of positively charged amino acids. The pore-forming region H5 is enclosed by the transmembrane segments S5 and S6 in the Shaker-type (1P/6TM) and contains the GYGD signature motif which seems to be involved in potassium selectivity.</text>
</comment>
<keyword evidence="5 6" id="KW-0407">Ion channel</keyword>
<evidence type="ECO:0000256" key="6">
    <source>
        <dbReference type="RuleBase" id="RU369015"/>
    </source>
</evidence>
<proteinExistence type="inferred from homology"/>
<evidence type="ECO:0000256" key="5">
    <source>
        <dbReference type="ARBA" id="ARBA00023303"/>
    </source>
</evidence>
<dbReference type="EnsemblPlants" id="AET3Gv20319200.26">
    <property type="protein sequence ID" value="AET3Gv20319200.26"/>
    <property type="gene ID" value="AET3Gv20319200"/>
</dbReference>
<keyword evidence="6" id="KW-0813">Transport</keyword>
<evidence type="ECO:0000313" key="9">
    <source>
        <dbReference type="Proteomes" id="UP000015105"/>
    </source>
</evidence>
<dbReference type="Gramene" id="AET3Gv20319200.26">
    <property type="protein sequence ID" value="AET3Gv20319200.26"/>
    <property type="gene ID" value="AET3Gv20319200"/>
</dbReference>
<sequence length="78" mass="9000">MIDGREKVEKLLSGGDIFGEIGVLCNIPQPLTFRTSRISQLLRLNTTVLKNIIQENKHDKEIIMNNLYQVRSFRVIVM</sequence>
<keyword evidence="9" id="KW-1185">Reference proteome</keyword>